<sequence length="482" mass="51953">MKKIFSAFLSIMLMTSFAGVNHTHAEGDPDSSENVDNIIFLIPDGFSASHATNYRHYKGEYTIFDETLVGMMQTTSADNRVTDSAAAGTAMATGVKTNNEMLGVDPDGNELHSILKAATQHGKASGLVATSTITHATPAAFAANVLSRESEAEIAPQLIGEVDVLLGGGKDFFLPEKEGGHHEDVNLIAEAEELGYTFIENRDQLLGADSGKLLGLFAGEGMAPELDRDEAVEPSLAEMTEVAIESLRNNEDGFFLMVEGSQIDWASHAHDSPWILKDTEAFEAAVEAAVAFAEEDENTLVVIAGDHDTAGMSVGGYDEYESNVDILHGVTATGDYMAEQLDENRDNIADVLQTYANIEPTDEELSVIAEAEEPNIAINRVISERAFVGFTSDAHTGVDVPLYAFGKHSEKFHGFLDNTDLPFLMAEAMGIDFDPYDNVQEGGELPVTATNSPTFALFGLVLALMSAGGLVYFRFTRKVKEE</sequence>
<keyword evidence="6 8" id="KW-0460">Magnesium</keyword>
<feature type="binding site" evidence="8">
    <location>
        <position position="259"/>
    </location>
    <ligand>
        <name>Mg(2+)</name>
        <dbReference type="ChEBI" id="CHEBI:18420"/>
    </ligand>
</feature>
<dbReference type="PANTHER" id="PTHR11596">
    <property type="entry name" value="ALKALINE PHOSPHATASE"/>
    <property type="match status" value="1"/>
</dbReference>
<dbReference type="PROSITE" id="PS00123">
    <property type="entry name" value="ALKALINE_PHOSPHATASE"/>
    <property type="match status" value="1"/>
</dbReference>
<dbReference type="GO" id="GO:0046872">
    <property type="term" value="F:metal ion binding"/>
    <property type="evidence" value="ECO:0007669"/>
    <property type="project" value="UniProtKB-KW"/>
</dbReference>
<evidence type="ECO:0000256" key="5">
    <source>
        <dbReference type="ARBA" id="ARBA00022833"/>
    </source>
</evidence>
<keyword evidence="3 8" id="KW-0479">Metal-binding</keyword>
<evidence type="ECO:0000313" key="12">
    <source>
        <dbReference type="EMBL" id="RNA67671.1"/>
    </source>
</evidence>
<dbReference type="Pfam" id="PF00245">
    <property type="entry name" value="Alk_phosphatase"/>
    <property type="match status" value="1"/>
</dbReference>
<evidence type="ECO:0000256" key="8">
    <source>
        <dbReference type="PIRSR" id="PIRSR601952-2"/>
    </source>
</evidence>
<dbReference type="Gene3D" id="3.40.720.10">
    <property type="entry name" value="Alkaline Phosphatase, subunit A"/>
    <property type="match status" value="1"/>
</dbReference>
<proteinExistence type="inferred from homology"/>
<dbReference type="OrthoDB" id="9794455at2"/>
<protein>
    <submittedName>
        <fullName evidence="12">LPXTG cell wall anchor domain-containing protein</fullName>
    </submittedName>
</protein>
<comment type="caution">
    <text evidence="12">The sequence shown here is derived from an EMBL/GenBank/DDBJ whole genome shotgun (WGS) entry which is preliminary data.</text>
</comment>
<feature type="binding site" evidence="8">
    <location>
        <position position="307"/>
    </location>
    <ligand>
        <name>Zn(2+)</name>
        <dbReference type="ChEBI" id="CHEBI:29105"/>
        <label>2</label>
    </ligand>
</feature>
<dbReference type="Proteomes" id="UP000278746">
    <property type="component" value="Unassembled WGS sequence"/>
</dbReference>
<evidence type="ECO:0000256" key="2">
    <source>
        <dbReference type="ARBA" id="ARBA00022553"/>
    </source>
</evidence>
<evidence type="ECO:0000256" key="7">
    <source>
        <dbReference type="PIRSR" id="PIRSR601952-1"/>
    </source>
</evidence>
<feature type="binding site" evidence="8">
    <location>
        <position position="135"/>
    </location>
    <ligand>
        <name>Mg(2+)</name>
        <dbReference type="ChEBI" id="CHEBI:18420"/>
    </ligand>
</feature>
<keyword evidence="11" id="KW-0732">Signal</keyword>
<keyword evidence="4" id="KW-0378">Hydrolase</keyword>
<feature type="binding site" evidence="8">
    <location>
        <position position="306"/>
    </location>
    <ligand>
        <name>Zn(2+)</name>
        <dbReference type="ChEBI" id="CHEBI:29105"/>
        <label>2</label>
    </ligand>
</feature>
<evidence type="ECO:0000256" key="3">
    <source>
        <dbReference type="ARBA" id="ARBA00022723"/>
    </source>
</evidence>
<comment type="cofactor">
    <cofactor evidence="8">
        <name>Mg(2+)</name>
        <dbReference type="ChEBI" id="CHEBI:18420"/>
    </cofactor>
    <text evidence="8">Binds 1 Mg(2+) ion.</text>
</comment>
<evidence type="ECO:0000256" key="1">
    <source>
        <dbReference type="ARBA" id="ARBA00005984"/>
    </source>
</evidence>
<organism evidence="12 13">
    <name type="scientific">Alteribacter keqinensis</name>
    <dbReference type="NCBI Taxonomy" id="2483800"/>
    <lineage>
        <taxon>Bacteria</taxon>
        <taxon>Bacillati</taxon>
        <taxon>Bacillota</taxon>
        <taxon>Bacilli</taxon>
        <taxon>Bacillales</taxon>
        <taxon>Bacillaceae</taxon>
        <taxon>Alteribacter</taxon>
    </lineage>
</organism>
<dbReference type="SUPFAM" id="SSF53649">
    <property type="entry name" value="Alkaline phosphatase-like"/>
    <property type="match status" value="1"/>
</dbReference>
<keyword evidence="10" id="KW-0812">Transmembrane</keyword>
<dbReference type="PRINTS" id="PR00113">
    <property type="entry name" value="ALKPHPHTASE"/>
</dbReference>
<dbReference type="InterPro" id="IPR018299">
    <property type="entry name" value="Alkaline_phosphatase_AS"/>
</dbReference>
<evidence type="ECO:0000256" key="4">
    <source>
        <dbReference type="ARBA" id="ARBA00022801"/>
    </source>
</evidence>
<comment type="cofactor">
    <cofactor evidence="8">
        <name>Zn(2+)</name>
        <dbReference type="ChEBI" id="CHEBI:29105"/>
    </cofactor>
    <text evidence="8">Binds 2 Zn(2+) ions.</text>
</comment>
<evidence type="ECO:0000256" key="10">
    <source>
        <dbReference type="SAM" id="Phobius"/>
    </source>
</evidence>
<feature type="binding site" evidence="8">
    <location>
        <position position="44"/>
    </location>
    <ligand>
        <name>Zn(2+)</name>
        <dbReference type="ChEBI" id="CHEBI:29105"/>
        <label>2</label>
    </ligand>
</feature>
<feature type="binding site" evidence="8">
    <location>
        <position position="395"/>
    </location>
    <ligand>
        <name>Zn(2+)</name>
        <dbReference type="ChEBI" id="CHEBI:29105"/>
        <label>2</label>
    </ligand>
</feature>
<dbReference type="NCBIfam" id="TIGR01167">
    <property type="entry name" value="LPXTG_anchor"/>
    <property type="match status" value="1"/>
</dbReference>
<dbReference type="SMART" id="SM00098">
    <property type="entry name" value="alkPPc"/>
    <property type="match status" value="1"/>
</dbReference>
<comment type="similarity">
    <text evidence="1 9">Belongs to the alkaline phosphatase family.</text>
</comment>
<name>A0A3M7TQH4_9BACI</name>
<evidence type="ECO:0000256" key="11">
    <source>
        <dbReference type="SAM" id="SignalP"/>
    </source>
</evidence>
<keyword evidence="5 8" id="KW-0862">Zinc</keyword>
<dbReference type="AlphaFoldDB" id="A0A3M7TQH4"/>
<dbReference type="InterPro" id="IPR017850">
    <property type="entry name" value="Alkaline_phosphatase_core_sf"/>
</dbReference>
<evidence type="ECO:0000256" key="9">
    <source>
        <dbReference type="RuleBase" id="RU003946"/>
    </source>
</evidence>
<feature type="signal peptide" evidence="11">
    <location>
        <begin position="1"/>
        <end position="18"/>
    </location>
</feature>
<keyword evidence="2" id="KW-0597">Phosphoprotein</keyword>
<gene>
    <name evidence="12" type="ORF">EBO34_13195</name>
</gene>
<keyword evidence="10" id="KW-1133">Transmembrane helix</keyword>
<feature type="binding site" evidence="8">
    <location>
        <position position="264"/>
    </location>
    <ligand>
        <name>Zn(2+)</name>
        <dbReference type="ChEBI" id="CHEBI:29105"/>
        <label>2</label>
    </ligand>
</feature>
<dbReference type="InterPro" id="IPR001952">
    <property type="entry name" value="Alkaline_phosphatase"/>
</dbReference>
<dbReference type="EMBL" id="RHIB01000002">
    <property type="protein sequence ID" value="RNA67671.1"/>
    <property type="molecule type" value="Genomic_DNA"/>
</dbReference>
<dbReference type="CDD" id="cd16012">
    <property type="entry name" value="ALP"/>
    <property type="match status" value="1"/>
</dbReference>
<feature type="transmembrane region" description="Helical" evidence="10">
    <location>
        <begin position="455"/>
        <end position="475"/>
    </location>
</feature>
<dbReference type="RefSeq" id="WP_122899305.1">
    <property type="nucleotide sequence ID" value="NZ_RHIB01000002.1"/>
</dbReference>
<feature type="binding site" evidence="8">
    <location>
        <position position="137"/>
    </location>
    <ligand>
        <name>Mg(2+)</name>
        <dbReference type="ChEBI" id="CHEBI:18420"/>
    </ligand>
</feature>
<feature type="active site" description="Phosphoserine intermediate" evidence="7">
    <location>
        <position position="84"/>
    </location>
</feature>
<reference evidence="12 13" key="1">
    <citation type="submission" date="2018-10" db="EMBL/GenBank/DDBJ databases">
        <title>Bacillus Keqinensis sp. nov., a moderately halophilic bacterium isolated from a saline-alkaline lake.</title>
        <authorList>
            <person name="Wang H."/>
        </authorList>
    </citation>
    <scope>NUCLEOTIDE SEQUENCE [LARGE SCALE GENOMIC DNA]</scope>
    <source>
        <strain evidence="12 13">KQ-3</strain>
    </source>
</reference>
<dbReference type="Gene3D" id="1.10.60.40">
    <property type="match status" value="1"/>
</dbReference>
<dbReference type="GO" id="GO:0004035">
    <property type="term" value="F:alkaline phosphatase activity"/>
    <property type="evidence" value="ECO:0007669"/>
    <property type="project" value="TreeGrafter"/>
</dbReference>
<evidence type="ECO:0000256" key="6">
    <source>
        <dbReference type="ARBA" id="ARBA00022842"/>
    </source>
</evidence>
<evidence type="ECO:0000313" key="13">
    <source>
        <dbReference type="Proteomes" id="UP000278746"/>
    </source>
</evidence>
<feature type="chain" id="PRO_5039540465" evidence="11">
    <location>
        <begin position="19"/>
        <end position="482"/>
    </location>
</feature>
<keyword evidence="10" id="KW-0472">Membrane</keyword>
<feature type="binding site" evidence="8">
    <location>
        <position position="44"/>
    </location>
    <ligand>
        <name>Mg(2+)</name>
        <dbReference type="ChEBI" id="CHEBI:18420"/>
    </ligand>
</feature>
<accession>A0A3M7TQH4</accession>
<dbReference type="PANTHER" id="PTHR11596:SF5">
    <property type="entry name" value="ALKALINE PHOSPHATASE"/>
    <property type="match status" value="1"/>
</dbReference>
<keyword evidence="13" id="KW-1185">Reference proteome</keyword>
<feature type="binding site" evidence="8">
    <location>
        <position position="268"/>
    </location>
    <ligand>
        <name>Zn(2+)</name>
        <dbReference type="ChEBI" id="CHEBI:29105"/>
        <label>2</label>
    </ligand>
</feature>